<name>A0A2S9Q1Y0_9ACTN</name>
<gene>
    <name evidence="1" type="ORF">C6N75_02955</name>
</gene>
<comment type="caution">
    <text evidence="1">The sequence shown here is derived from an EMBL/GenBank/DDBJ whole genome shotgun (WGS) entry which is preliminary data.</text>
</comment>
<organism evidence="1 2">
    <name type="scientific">Streptomyces solincola</name>
    <dbReference type="NCBI Taxonomy" id="2100817"/>
    <lineage>
        <taxon>Bacteria</taxon>
        <taxon>Bacillati</taxon>
        <taxon>Actinomycetota</taxon>
        <taxon>Actinomycetes</taxon>
        <taxon>Kitasatosporales</taxon>
        <taxon>Streptomycetaceae</taxon>
        <taxon>Streptomyces</taxon>
    </lineage>
</organism>
<keyword evidence="2" id="KW-1185">Reference proteome</keyword>
<dbReference type="AlphaFoldDB" id="A0A2S9Q1Y0"/>
<sequence length="61" mass="6950">MLRVDVPPGLTLVRLCQDRMLNEAAEPADPLRLMRLFGITEKTPMHYVGTAYPERTAKLPR</sequence>
<dbReference type="Proteomes" id="UP000239322">
    <property type="component" value="Unassembled WGS sequence"/>
</dbReference>
<evidence type="ECO:0000313" key="2">
    <source>
        <dbReference type="Proteomes" id="UP000239322"/>
    </source>
</evidence>
<evidence type="ECO:0000313" key="1">
    <source>
        <dbReference type="EMBL" id="PRH80666.1"/>
    </source>
</evidence>
<dbReference type="EMBL" id="PVLV01000040">
    <property type="protein sequence ID" value="PRH80666.1"/>
    <property type="molecule type" value="Genomic_DNA"/>
</dbReference>
<protein>
    <submittedName>
        <fullName evidence="1">Uncharacterized protein</fullName>
    </submittedName>
</protein>
<accession>A0A2S9Q1Y0</accession>
<proteinExistence type="predicted"/>
<reference evidence="1 2" key="1">
    <citation type="submission" date="2018-03" db="EMBL/GenBank/DDBJ databases">
        <title>Novel Streptomyces sp. from soil.</title>
        <authorList>
            <person name="Tan G.Y.A."/>
            <person name="Lee Z.Y."/>
        </authorList>
    </citation>
    <scope>NUCLEOTIDE SEQUENCE [LARGE SCALE GENOMIC DNA]</scope>
    <source>
        <strain evidence="1 2">ST5x</strain>
    </source>
</reference>
<dbReference type="OrthoDB" id="3216692at2"/>